<feature type="transmembrane region" description="Helical" evidence="2">
    <location>
        <begin position="169"/>
        <end position="197"/>
    </location>
</feature>
<feature type="region of interest" description="Disordered" evidence="1">
    <location>
        <begin position="22"/>
        <end position="162"/>
    </location>
</feature>
<evidence type="ECO:0000313" key="4">
    <source>
        <dbReference type="Proteomes" id="UP001085076"/>
    </source>
</evidence>
<dbReference type="PANTHER" id="PTHR34379">
    <property type="entry name" value="OS07G0553800 PROTEIN"/>
    <property type="match status" value="1"/>
</dbReference>
<keyword evidence="2" id="KW-0472">Membrane</keyword>
<reference evidence="3" key="2">
    <citation type="journal article" date="2022" name="Hortic Res">
        <title>The genome of Dioscorea zingiberensis sheds light on the biosynthesis, origin and evolution of the medicinally important diosgenin saponins.</title>
        <authorList>
            <person name="Li Y."/>
            <person name="Tan C."/>
            <person name="Li Z."/>
            <person name="Guo J."/>
            <person name="Li S."/>
            <person name="Chen X."/>
            <person name="Wang C."/>
            <person name="Dai X."/>
            <person name="Yang H."/>
            <person name="Song W."/>
            <person name="Hou L."/>
            <person name="Xu J."/>
            <person name="Tong Z."/>
            <person name="Xu A."/>
            <person name="Yuan X."/>
            <person name="Wang W."/>
            <person name="Yang Q."/>
            <person name="Chen L."/>
            <person name="Sun Z."/>
            <person name="Wang K."/>
            <person name="Pan B."/>
            <person name="Chen J."/>
            <person name="Bao Y."/>
            <person name="Liu F."/>
            <person name="Qi X."/>
            <person name="Gang D.R."/>
            <person name="Wen J."/>
            <person name="Li J."/>
        </authorList>
    </citation>
    <scope>NUCLEOTIDE SEQUENCE</scope>
    <source>
        <strain evidence="3">Dzin_1.0</strain>
    </source>
</reference>
<dbReference type="InterPro" id="IPR040411">
    <property type="entry name" value="At5g23160-like"/>
</dbReference>
<organism evidence="3 4">
    <name type="scientific">Dioscorea zingiberensis</name>
    <dbReference type="NCBI Taxonomy" id="325984"/>
    <lineage>
        <taxon>Eukaryota</taxon>
        <taxon>Viridiplantae</taxon>
        <taxon>Streptophyta</taxon>
        <taxon>Embryophyta</taxon>
        <taxon>Tracheophyta</taxon>
        <taxon>Spermatophyta</taxon>
        <taxon>Magnoliopsida</taxon>
        <taxon>Liliopsida</taxon>
        <taxon>Dioscoreales</taxon>
        <taxon>Dioscoreaceae</taxon>
        <taxon>Dioscorea</taxon>
    </lineage>
</organism>
<name>A0A9D5C3L6_9LILI</name>
<dbReference type="EMBL" id="JAGGNH010000008">
    <property type="protein sequence ID" value="KAJ0966037.1"/>
    <property type="molecule type" value="Genomic_DNA"/>
</dbReference>
<feature type="compositionally biased region" description="Basic and acidic residues" evidence="1">
    <location>
        <begin position="96"/>
        <end position="106"/>
    </location>
</feature>
<evidence type="ECO:0000256" key="2">
    <source>
        <dbReference type="SAM" id="Phobius"/>
    </source>
</evidence>
<dbReference type="Proteomes" id="UP001085076">
    <property type="component" value="Miscellaneous, Linkage group lg08"/>
</dbReference>
<keyword evidence="2" id="KW-1133">Transmembrane helix</keyword>
<evidence type="ECO:0000313" key="3">
    <source>
        <dbReference type="EMBL" id="KAJ0966037.1"/>
    </source>
</evidence>
<dbReference type="AlphaFoldDB" id="A0A9D5C3L6"/>
<dbReference type="PANTHER" id="PTHR34379:SF6">
    <property type="entry name" value="PROTEIN 3F"/>
    <property type="match status" value="1"/>
</dbReference>
<feature type="compositionally biased region" description="Low complexity" evidence="1">
    <location>
        <begin position="112"/>
        <end position="137"/>
    </location>
</feature>
<reference evidence="3" key="1">
    <citation type="submission" date="2021-03" db="EMBL/GenBank/DDBJ databases">
        <authorList>
            <person name="Li Z."/>
            <person name="Yang C."/>
        </authorList>
    </citation>
    <scope>NUCLEOTIDE SEQUENCE</scope>
    <source>
        <strain evidence="3">Dzin_1.0</strain>
        <tissue evidence="3">Leaf</tissue>
    </source>
</reference>
<protein>
    <submittedName>
        <fullName evidence="3">Uncharacterized protein</fullName>
    </submittedName>
</protein>
<accession>A0A9D5C3L6</accession>
<feature type="compositionally biased region" description="Polar residues" evidence="1">
    <location>
        <begin position="28"/>
        <end position="37"/>
    </location>
</feature>
<dbReference type="OrthoDB" id="1886721at2759"/>
<gene>
    <name evidence="3" type="ORF">J5N97_027175</name>
</gene>
<feature type="compositionally biased region" description="Basic and acidic residues" evidence="1">
    <location>
        <begin position="76"/>
        <end position="88"/>
    </location>
</feature>
<comment type="caution">
    <text evidence="3">The sequence shown here is derived from an EMBL/GenBank/DDBJ whole genome shotgun (WGS) entry which is preliminary data.</text>
</comment>
<evidence type="ECO:0000256" key="1">
    <source>
        <dbReference type="SAM" id="MobiDB-lite"/>
    </source>
</evidence>
<keyword evidence="2" id="KW-0812">Transmembrane</keyword>
<proteinExistence type="predicted"/>
<keyword evidence="4" id="KW-1185">Reference proteome</keyword>
<sequence>MKLRRKRSAGFLCFGATAVYDDDDMKTESSTGSSVQTSEEEAGSSSSSRRRTLTKVFRSGAFVSALKRNKGSSPALERKESDASDERSVAGSSSRLTEDDERRTDSSDQVFTPKSPSSTSSASSASSLSSSATSHSPPETKPRRRRQPKRSESEKAPPGRKNYHPATGLFLLLISLCVMVIFGRLCAILWTATWLYLAPRRISVVSAAPVAKPGHRSRVSEEDEKRRVVLEGLLERNHRL</sequence>